<dbReference type="InterPro" id="IPR020057">
    <property type="entry name" value="Ribosomal_bL25_b-dom"/>
</dbReference>
<dbReference type="GO" id="GO:0006412">
    <property type="term" value="P:translation"/>
    <property type="evidence" value="ECO:0007669"/>
    <property type="project" value="UniProtKB-UniRule"/>
</dbReference>
<dbReference type="InterPro" id="IPR020930">
    <property type="entry name" value="Ribosomal_uL5_bac-type"/>
</dbReference>
<evidence type="ECO:0000256" key="1">
    <source>
        <dbReference type="ARBA" id="ARBA00022730"/>
    </source>
</evidence>
<dbReference type="Proteomes" id="UP000006250">
    <property type="component" value="Unassembled WGS sequence"/>
</dbReference>
<evidence type="ECO:0000256" key="4">
    <source>
        <dbReference type="ARBA" id="ARBA00023274"/>
    </source>
</evidence>
<evidence type="ECO:0000259" key="6">
    <source>
        <dbReference type="Pfam" id="PF01386"/>
    </source>
</evidence>
<evidence type="ECO:0000256" key="2">
    <source>
        <dbReference type="ARBA" id="ARBA00022884"/>
    </source>
</evidence>
<feature type="domain" description="Large ribosomal subunit protein bL25 L25" evidence="6">
    <location>
        <begin position="7"/>
        <end position="97"/>
    </location>
</feature>
<comment type="caution">
    <text evidence="8">The sequence shown here is derived from an EMBL/GenBank/DDBJ whole genome shotgun (WGS) entry which is preliminary data.</text>
</comment>
<dbReference type="CDD" id="cd00495">
    <property type="entry name" value="Ribosomal_L25_TL5_CTC"/>
    <property type="match status" value="1"/>
</dbReference>
<keyword evidence="1 5" id="KW-0699">rRNA-binding</keyword>
<evidence type="ECO:0000259" key="7">
    <source>
        <dbReference type="Pfam" id="PF14693"/>
    </source>
</evidence>
<dbReference type="NCBIfam" id="NF004135">
    <property type="entry name" value="PRK05618.3-1"/>
    <property type="match status" value="1"/>
</dbReference>
<gene>
    <name evidence="5" type="primary">rplY</name>
    <name evidence="5" type="synonym">ctc</name>
    <name evidence="8" type="ORF">DesfrDRAFT_1225</name>
</gene>
<dbReference type="STRING" id="596151.DesfrDRAFT_1225"/>
<dbReference type="SUPFAM" id="SSF50715">
    <property type="entry name" value="Ribosomal protein L25-like"/>
    <property type="match status" value="1"/>
</dbReference>
<comment type="function">
    <text evidence="5">This is one of the proteins that binds to the 5S RNA in the ribosome where it forms part of the central protuberance.</text>
</comment>
<dbReference type="eggNOG" id="COG1825">
    <property type="taxonomic scope" value="Bacteria"/>
</dbReference>
<dbReference type="Pfam" id="PF01386">
    <property type="entry name" value="Ribosomal_L25p"/>
    <property type="match status" value="1"/>
</dbReference>
<accession>E1JUC6</accession>
<comment type="subunit">
    <text evidence="5">Part of the 50S ribosomal subunit; part of the 5S rRNA/L5/L18/L25 subcomplex. Contacts the 5S rRNA. Binds to the 5S rRNA independently of L5 and L18.</text>
</comment>
<dbReference type="NCBIfam" id="TIGR00731">
    <property type="entry name" value="bL25_bact_ctc"/>
    <property type="match status" value="1"/>
</dbReference>
<organism evidence="8 9">
    <name type="scientific">Solidesulfovibrio fructosivorans JJ]</name>
    <dbReference type="NCBI Taxonomy" id="596151"/>
    <lineage>
        <taxon>Bacteria</taxon>
        <taxon>Pseudomonadati</taxon>
        <taxon>Thermodesulfobacteriota</taxon>
        <taxon>Desulfovibrionia</taxon>
        <taxon>Desulfovibrionales</taxon>
        <taxon>Desulfovibrionaceae</taxon>
        <taxon>Solidesulfovibrio</taxon>
    </lineage>
</organism>
<evidence type="ECO:0000313" key="8">
    <source>
        <dbReference type="EMBL" id="EFL52056.1"/>
    </source>
</evidence>
<dbReference type="Gene3D" id="2.170.120.20">
    <property type="entry name" value="Ribosomal protein L25, beta domain"/>
    <property type="match status" value="1"/>
</dbReference>
<dbReference type="InterPro" id="IPR011035">
    <property type="entry name" value="Ribosomal_bL25/Gln-tRNA_synth"/>
</dbReference>
<protein>
    <recommendedName>
        <fullName evidence="5">Large ribosomal subunit protein bL25</fullName>
    </recommendedName>
    <alternativeName>
        <fullName evidence="5">General stress protein CTC</fullName>
    </alternativeName>
</protein>
<feature type="domain" description="Large ribosomal subunit protein bL25 beta" evidence="7">
    <location>
        <begin position="106"/>
        <end position="185"/>
    </location>
</feature>
<dbReference type="InterPro" id="IPR020056">
    <property type="entry name" value="Rbsml_bL25/Gln-tRNA_synth_N"/>
</dbReference>
<keyword evidence="9" id="KW-1185">Reference proteome</keyword>
<evidence type="ECO:0000256" key="5">
    <source>
        <dbReference type="HAMAP-Rule" id="MF_01334"/>
    </source>
</evidence>
<dbReference type="GO" id="GO:0008097">
    <property type="term" value="F:5S rRNA binding"/>
    <property type="evidence" value="ECO:0007669"/>
    <property type="project" value="InterPro"/>
</dbReference>
<dbReference type="InterPro" id="IPR037121">
    <property type="entry name" value="Ribosomal_bL25_C"/>
</dbReference>
<dbReference type="PANTHER" id="PTHR33284">
    <property type="entry name" value="RIBOSOMAL PROTEIN L25/GLN-TRNA SYNTHETASE, ANTI-CODON-BINDING DOMAIN-CONTAINING PROTEIN"/>
    <property type="match status" value="1"/>
</dbReference>
<dbReference type="EMBL" id="AECZ01000006">
    <property type="protein sequence ID" value="EFL52056.1"/>
    <property type="molecule type" value="Genomic_DNA"/>
</dbReference>
<dbReference type="AlphaFoldDB" id="E1JUC6"/>
<dbReference type="InterPro" id="IPR001021">
    <property type="entry name" value="Ribosomal_bL25_long"/>
</dbReference>
<keyword evidence="3 5" id="KW-0689">Ribosomal protein</keyword>
<evidence type="ECO:0000313" key="9">
    <source>
        <dbReference type="Proteomes" id="UP000006250"/>
    </source>
</evidence>
<dbReference type="RefSeq" id="WP_005992102.1">
    <property type="nucleotide sequence ID" value="NZ_AECZ01000006.1"/>
</dbReference>
<dbReference type="GO" id="GO:0003735">
    <property type="term" value="F:structural constituent of ribosome"/>
    <property type="evidence" value="ECO:0007669"/>
    <property type="project" value="InterPro"/>
</dbReference>
<dbReference type="InterPro" id="IPR029751">
    <property type="entry name" value="Ribosomal_L25_dom"/>
</dbReference>
<dbReference type="Gene3D" id="2.40.240.10">
    <property type="entry name" value="Ribosomal Protein L25, Chain P"/>
    <property type="match status" value="1"/>
</dbReference>
<reference evidence="8 9" key="1">
    <citation type="submission" date="2010-08" db="EMBL/GenBank/DDBJ databases">
        <title>The draft genome of Desulfovibrio fructosovorans JJ.</title>
        <authorList>
            <consortium name="US DOE Joint Genome Institute (JGI-PGF)"/>
            <person name="Lucas S."/>
            <person name="Copeland A."/>
            <person name="Lapidus A."/>
            <person name="Cheng J.-F."/>
            <person name="Bruce D."/>
            <person name="Goodwin L."/>
            <person name="Pitluck S."/>
            <person name="Land M.L."/>
            <person name="Hauser L."/>
            <person name="Chang Y.-J."/>
            <person name="Jeffries C."/>
            <person name="Wall J.D."/>
            <person name="Stahl D.A."/>
            <person name="Arkin A.P."/>
            <person name="Dehal P."/>
            <person name="Stolyar S.M."/>
            <person name="Hazen T.C."/>
            <person name="Woyke T.J."/>
        </authorList>
    </citation>
    <scope>NUCLEOTIDE SEQUENCE [LARGE SCALE GENOMIC DNA]</scope>
    <source>
        <strain evidence="8 9">JJ</strain>
    </source>
</reference>
<dbReference type="PANTHER" id="PTHR33284:SF1">
    <property type="entry name" value="RIBOSOMAL PROTEIN L25_GLN-TRNA SYNTHETASE, ANTI-CODON-BINDING DOMAIN-CONTAINING PROTEIN"/>
    <property type="match status" value="1"/>
</dbReference>
<sequence length="207" mass="22406">MKETLSLAVTTRTGLGKGANRKLRAKDMVPGIYYDATGANVPVMVEHLPLQKLYAKTASSHVFDLKIATDAGEETKPSLMWKVEHHPTKPRITHVDFYGVDLTKAIHVHIPVVVTGKAKGQVKGGALEVYRESIEVVCLPLAIPDRVVIDITNLDVNESVQVADLVLPEGVKAVYEDNFSLLAVVIETEDQGEETAAAEEPAAEAEA</sequence>
<dbReference type="GO" id="GO:0022625">
    <property type="term" value="C:cytosolic large ribosomal subunit"/>
    <property type="evidence" value="ECO:0007669"/>
    <property type="project" value="TreeGrafter"/>
</dbReference>
<dbReference type="Pfam" id="PF14693">
    <property type="entry name" value="Ribosomal_TL5_C"/>
    <property type="match status" value="1"/>
</dbReference>
<keyword evidence="4 5" id="KW-0687">Ribonucleoprotein</keyword>
<comment type="similarity">
    <text evidence="5">Belongs to the bacterial ribosomal protein bL25 family. CTC subfamily.</text>
</comment>
<proteinExistence type="inferred from homology"/>
<dbReference type="HAMAP" id="MF_01334">
    <property type="entry name" value="Ribosomal_bL25_CTC"/>
    <property type="match status" value="1"/>
</dbReference>
<name>E1JUC6_SOLFR</name>
<keyword evidence="2 5" id="KW-0694">RNA-binding</keyword>
<dbReference type="OrthoDB" id="9786489at2"/>
<evidence type="ECO:0000256" key="3">
    <source>
        <dbReference type="ARBA" id="ARBA00022980"/>
    </source>
</evidence>